<feature type="compositionally biased region" description="Polar residues" evidence="2">
    <location>
        <begin position="181"/>
        <end position="194"/>
    </location>
</feature>
<dbReference type="InterPro" id="IPR035979">
    <property type="entry name" value="RBD_domain_sf"/>
</dbReference>
<feature type="region of interest" description="Disordered" evidence="2">
    <location>
        <begin position="155"/>
        <end position="203"/>
    </location>
</feature>
<evidence type="ECO:0000313" key="4">
    <source>
        <dbReference type="EMBL" id="KAG2224225.1"/>
    </source>
</evidence>
<evidence type="ECO:0000256" key="1">
    <source>
        <dbReference type="PROSITE-ProRule" id="PRU00176"/>
    </source>
</evidence>
<dbReference type="GO" id="GO:0003723">
    <property type="term" value="F:RNA binding"/>
    <property type="evidence" value="ECO:0007669"/>
    <property type="project" value="UniProtKB-UniRule"/>
</dbReference>
<proteinExistence type="predicted"/>
<dbReference type="Proteomes" id="UP000646827">
    <property type="component" value="Unassembled WGS sequence"/>
</dbReference>
<evidence type="ECO:0000313" key="5">
    <source>
        <dbReference type="Proteomes" id="UP000646827"/>
    </source>
</evidence>
<dbReference type="InterPro" id="IPR000504">
    <property type="entry name" value="RRM_dom"/>
</dbReference>
<evidence type="ECO:0000259" key="3">
    <source>
        <dbReference type="PROSITE" id="PS50102"/>
    </source>
</evidence>
<name>A0A8H7VKS2_9FUNG</name>
<feature type="compositionally biased region" description="Low complexity" evidence="2">
    <location>
        <begin position="279"/>
        <end position="295"/>
    </location>
</feature>
<gene>
    <name evidence="4" type="ORF">INT45_000254</name>
</gene>
<feature type="region of interest" description="Disordered" evidence="2">
    <location>
        <begin position="279"/>
        <end position="335"/>
    </location>
</feature>
<evidence type="ECO:0000256" key="2">
    <source>
        <dbReference type="SAM" id="MobiDB-lite"/>
    </source>
</evidence>
<dbReference type="Pfam" id="PF00076">
    <property type="entry name" value="RRM_1"/>
    <property type="match status" value="1"/>
</dbReference>
<reference evidence="4 5" key="1">
    <citation type="submission" date="2020-12" db="EMBL/GenBank/DDBJ databases">
        <title>Metabolic potential, ecology and presence of endohyphal bacteria is reflected in genomic diversity of Mucoromycotina.</title>
        <authorList>
            <person name="Muszewska A."/>
            <person name="Okrasinska A."/>
            <person name="Steczkiewicz K."/>
            <person name="Drgas O."/>
            <person name="Orlowska M."/>
            <person name="Perlinska-Lenart U."/>
            <person name="Aleksandrzak-Piekarczyk T."/>
            <person name="Szatraj K."/>
            <person name="Zielenkiewicz U."/>
            <person name="Pilsyk S."/>
            <person name="Malc E."/>
            <person name="Mieczkowski P."/>
            <person name="Kruszewska J.S."/>
            <person name="Biernat P."/>
            <person name="Pawlowska J."/>
        </authorList>
    </citation>
    <scope>NUCLEOTIDE SEQUENCE [LARGE SCALE GENOMIC DNA]</scope>
    <source>
        <strain evidence="4 5">CBS 142.35</strain>
    </source>
</reference>
<dbReference type="SUPFAM" id="SSF54928">
    <property type="entry name" value="RNA-binding domain, RBD"/>
    <property type="match status" value="1"/>
</dbReference>
<dbReference type="EMBL" id="JAEPRB010000046">
    <property type="protein sequence ID" value="KAG2224225.1"/>
    <property type="molecule type" value="Genomic_DNA"/>
</dbReference>
<protein>
    <recommendedName>
        <fullName evidence="3">RRM domain-containing protein</fullName>
    </recommendedName>
</protein>
<dbReference type="InterPro" id="IPR036867">
    <property type="entry name" value="R3H_dom_sf"/>
</dbReference>
<dbReference type="OrthoDB" id="434258at2759"/>
<sequence>QESGVAMSDESGSSSQSPSPPCTPPLAKSNDNNDLDQIVPTAIVIKNIPFSIKRDALLMLLESQNVPQPYAMNYHFDNGVFRGLAFANYRTHELALESTQSINKMTINGRQLRAEFKRMLPNSSGTTAEKVEDERKKEELEVALRQLAIASGDNNINNNVSTSLSSPSRRTRSGYDDIRQQLPTTPPKNNTNGVDSNNDLDSLDLDDPIVQGLIKKIKQFKKSNEEELVIPHLNGKRRRDAHIIAGSLGLGHFAEGIYPVRFMHVTKNPTDTLKSSLYQEPNEQQQPQQPQQQREGLPSLREGQRRSLRINLDFPPSSSSGSNGNYGNNNSNNNNEFVSVIRPIRQPRGPEPDKNFETRKHFAHLGRHATCVCQTPGVKI</sequence>
<keyword evidence="5" id="KW-1185">Reference proteome</keyword>
<feature type="domain" description="RRM" evidence="3">
    <location>
        <begin position="41"/>
        <end position="119"/>
    </location>
</feature>
<accession>A0A8H7VKS2</accession>
<dbReference type="SMART" id="SM00360">
    <property type="entry name" value="RRM"/>
    <property type="match status" value="1"/>
</dbReference>
<dbReference type="Gene3D" id="3.30.1370.50">
    <property type="entry name" value="R3H-like domain"/>
    <property type="match status" value="1"/>
</dbReference>
<feature type="region of interest" description="Disordered" evidence="2">
    <location>
        <begin position="1"/>
        <end position="33"/>
    </location>
</feature>
<dbReference type="Gene3D" id="3.30.70.330">
    <property type="match status" value="1"/>
</dbReference>
<organism evidence="4 5">
    <name type="scientific">Circinella minor</name>
    <dbReference type="NCBI Taxonomy" id="1195481"/>
    <lineage>
        <taxon>Eukaryota</taxon>
        <taxon>Fungi</taxon>
        <taxon>Fungi incertae sedis</taxon>
        <taxon>Mucoromycota</taxon>
        <taxon>Mucoromycotina</taxon>
        <taxon>Mucoromycetes</taxon>
        <taxon>Mucorales</taxon>
        <taxon>Lichtheimiaceae</taxon>
        <taxon>Circinella</taxon>
    </lineage>
</organism>
<dbReference type="InterPro" id="IPR012677">
    <property type="entry name" value="Nucleotide-bd_a/b_plait_sf"/>
</dbReference>
<feature type="compositionally biased region" description="Low complexity" evidence="2">
    <location>
        <begin position="8"/>
        <end position="17"/>
    </location>
</feature>
<dbReference type="SUPFAM" id="SSF82708">
    <property type="entry name" value="R3H domain"/>
    <property type="match status" value="1"/>
</dbReference>
<keyword evidence="1" id="KW-0694">RNA-binding</keyword>
<feature type="compositionally biased region" description="Low complexity" evidence="2">
    <location>
        <begin position="317"/>
        <end position="335"/>
    </location>
</feature>
<comment type="caution">
    <text evidence="4">The sequence shown here is derived from an EMBL/GenBank/DDBJ whole genome shotgun (WGS) entry which is preliminary data.</text>
</comment>
<dbReference type="PROSITE" id="PS50102">
    <property type="entry name" value="RRM"/>
    <property type="match status" value="1"/>
</dbReference>
<dbReference type="AlphaFoldDB" id="A0A8H7VKS2"/>
<feature type="non-terminal residue" evidence="4">
    <location>
        <position position="1"/>
    </location>
</feature>